<name>A0AAQ3M920_9PEZI</name>
<keyword evidence="1" id="KW-0812">Transmembrane</keyword>
<proteinExistence type="predicted"/>
<dbReference type="Pfam" id="PF04120">
    <property type="entry name" value="Iron_permease"/>
    <property type="match status" value="3"/>
</dbReference>
<dbReference type="Proteomes" id="UP001303373">
    <property type="component" value="Chromosome 10"/>
</dbReference>
<keyword evidence="1" id="KW-1133">Transmembrane helix</keyword>
<sequence>MERLLDILRRPGAKTEVVGVATTQNLDLLEKDGSVDVAKSGSVMGYENKKKARLLDRWLDWVVDVSGSEVVFLTILASLLTWALVGIKYHHVLDWQIVISDVQAILSYFFDSLLMRQQLNTHAISLDVCAELRSRSLTNRRMLETLVSEMDDNELASMCLLSENPSTPEFEQSLPKEKLFGRVSTFASEVLGHILFIAIFWICMVIWLAFGPANHWSDVWQLDINSGTSALMVLVFAFLANIRERHSDYSLKCLDATFRVDSALEAKLRLLTGDKLENDTVIIPAPRVRALQRAINYYADVVGTLVGIAILLVVTVVWIAIGPIMHFSSNWWLIIGTYAGLIGLNDGFVLRNVQARLNDHESLEFSKVETDDAAMFAAARIPLPEKTHMNNNTLTYRVSTAMNRVCAHEITVVIGFLFVLGLLCGSSAMGWNTTGQLLSNVPPSIVESFFMIILITGHNFSEASRRADLKDIYERRLKLVAFVNVVKKSERIVV</sequence>
<evidence type="ECO:0000256" key="1">
    <source>
        <dbReference type="SAM" id="Phobius"/>
    </source>
</evidence>
<dbReference type="InterPro" id="IPR007251">
    <property type="entry name" value="Iron_permease_Fet4"/>
</dbReference>
<keyword evidence="3" id="KW-1185">Reference proteome</keyword>
<dbReference type="GO" id="GO:0055085">
    <property type="term" value="P:transmembrane transport"/>
    <property type="evidence" value="ECO:0007669"/>
    <property type="project" value="InterPro"/>
</dbReference>
<feature type="transmembrane region" description="Helical" evidence="1">
    <location>
        <begin position="190"/>
        <end position="210"/>
    </location>
</feature>
<dbReference type="AlphaFoldDB" id="A0AAQ3M920"/>
<accession>A0AAQ3M920</accession>
<gene>
    <name evidence="2" type="ORF">R9X50_00603100</name>
</gene>
<evidence type="ECO:0000313" key="2">
    <source>
        <dbReference type="EMBL" id="WPH03155.1"/>
    </source>
</evidence>
<dbReference type="EMBL" id="CP138589">
    <property type="protein sequence ID" value="WPH03155.1"/>
    <property type="molecule type" value="Genomic_DNA"/>
</dbReference>
<keyword evidence="1" id="KW-0472">Membrane</keyword>
<evidence type="ECO:0000313" key="3">
    <source>
        <dbReference type="Proteomes" id="UP001303373"/>
    </source>
</evidence>
<feature type="transmembrane region" description="Helical" evidence="1">
    <location>
        <begin position="222"/>
        <end position="242"/>
    </location>
</feature>
<feature type="transmembrane region" description="Helical" evidence="1">
    <location>
        <begin position="441"/>
        <end position="460"/>
    </location>
</feature>
<feature type="transmembrane region" description="Helical" evidence="1">
    <location>
        <begin position="410"/>
        <end position="429"/>
    </location>
</feature>
<protein>
    <submittedName>
        <fullName evidence="2">Uncharacterized protein</fullName>
    </submittedName>
</protein>
<reference evidence="2 3" key="1">
    <citation type="submission" date="2023-11" db="EMBL/GenBank/DDBJ databases">
        <title>An acidophilic fungus is an integral part of prey digestion in a carnivorous sundew plant.</title>
        <authorList>
            <person name="Tsai I.J."/>
        </authorList>
    </citation>
    <scope>NUCLEOTIDE SEQUENCE [LARGE SCALE GENOMIC DNA]</scope>
    <source>
        <strain evidence="2">169a</strain>
    </source>
</reference>
<feature type="transmembrane region" description="Helical" evidence="1">
    <location>
        <begin position="331"/>
        <end position="350"/>
    </location>
</feature>
<organism evidence="2 3">
    <name type="scientific">Acrodontium crateriforme</name>
    <dbReference type="NCBI Taxonomy" id="150365"/>
    <lineage>
        <taxon>Eukaryota</taxon>
        <taxon>Fungi</taxon>
        <taxon>Dikarya</taxon>
        <taxon>Ascomycota</taxon>
        <taxon>Pezizomycotina</taxon>
        <taxon>Dothideomycetes</taxon>
        <taxon>Dothideomycetidae</taxon>
        <taxon>Mycosphaerellales</taxon>
        <taxon>Teratosphaeriaceae</taxon>
        <taxon>Acrodontium</taxon>
    </lineage>
</organism>
<feature type="transmembrane region" description="Helical" evidence="1">
    <location>
        <begin position="297"/>
        <end position="325"/>
    </location>
</feature>